<dbReference type="RefSeq" id="WP_265767632.1">
    <property type="nucleotide sequence ID" value="NZ_JAGGJA010000017.1"/>
</dbReference>
<comment type="subcellular location">
    <subcellularLocation>
        <location evidence="1">Cytoplasm</location>
    </subcellularLocation>
</comment>
<dbReference type="InterPro" id="IPR013785">
    <property type="entry name" value="Aldolase_TIM"/>
</dbReference>
<dbReference type="PANTHER" id="PTHR12128:SF21">
    <property type="entry name" value="N-ACETYLNEURAMINATE LYASE"/>
    <property type="match status" value="1"/>
</dbReference>
<keyword evidence="7" id="KW-1185">Reference proteome</keyword>
<gene>
    <name evidence="6" type="ORF">J6I44_18325</name>
</gene>
<evidence type="ECO:0000256" key="5">
    <source>
        <dbReference type="PIRNR" id="PIRNR001365"/>
    </source>
</evidence>
<dbReference type="Pfam" id="PF00701">
    <property type="entry name" value="DHDPS"/>
    <property type="match status" value="1"/>
</dbReference>
<evidence type="ECO:0000313" key="7">
    <source>
        <dbReference type="Proteomes" id="UP001207918"/>
    </source>
</evidence>
<accession>A0ABT3PSH7</accession>
<dbReference type="SUPFAM" id="SSF51569">
    <property type="entry name" value="Aldolase"/>
    <property type="match status" value="1"/>
</dbReference>
<evidence type="ECO:0000313" key="6">
    <source>
        <dbReference type="EMBL" id="MCW9708823.1"/>
    </source>
</evidence>
<dbReference type="InterPro" id="IPR002220">
    <property type="entry name" value="DapA-like"/>
</dbReference>
<proteinExistence type="inferred from homology"/>
<keyword evidence="2" id="KW-0963">Cytoplasm</keyword>
<reference evidence="6 7" key="1">
    <citation type="submission" date="2021-03" db="EMBL/GenBank/DDBJ databases">
        <title>Aliifodinibius sp. nov., a new bacterium isolated from saline soil.</title>
        <authorList>
            <person name="Galisteo C."/>
            <person name="De La Haba R."/>
            <person name="Sanchez-Porro C."/>
            <person name="Ventosa A."/>
        </authorList>
    </citation>
    <scope>NUCLEOTIDE SEQUENCE [LARGE SCALE GENOMIC DNA]</scope>
    <source>
        <strain evidence="6 7">1BSP15-2V2</strain>
    </source>
</reference>
<dbReference type="Gene3D" id="3.20.20.70">
    <property type="entry name" value="Aldolase class I"/>
    <property type="match status" value="1"/>
</dbReference>
<evidence type="ECO:0000256" key="4">
    <source>
        <dbReference type="ARBA" id="ARBA00023277"/>
    </source>
</evidence>
<evidence type="ECO:0000256" key="2">
    <source>
        <dbReference type="ARBA" id="ARBA00022490"/>
    </source>
</evidence>
<dbReference type="Proteomes" id="UP001207918">
    <property type="component" value="Unassembled WGS sequence"/>
</dbReference>
<dbReference type="EMBL" id="JAGGJA010000017">
    <property type="protein sequence ID" value="MCW9708823.1"/>
    <property type="molecule type" value="Genomic_DNA"/>
</dbReference>
<evidence type="ECO:0000256" key="3">
    <source>
        <dbReference type="ARBA" id="ARBA00023239"/>
    </source>
</evidence>
<comment type="caution">
    <text evidence="6">The sequence shown here is derived from an EMBL/GenBank/DDBJ whole genome shotgun (WGS) entry which is preliminary data.</text>
</comment>
<evidence type="ECO:0000256" key="1">
    <source>
        <dbReference type="ARBA" id="ARBA00004496"/>
    </source>
</evidence>
<sequence>MSNQKIKGLVAAPFTPMNENRSINLSLIPKLYERFQQNDVIGVFINGSTSEGLSLTTNERKALTEAWNEVIDDGFKLLVHVGHTSIEDAKNLARHATDLKSVSGISTVGPFYQKPDSTKELVEFCREIATEAPEVPFYYYHIPPITAVNFPMHDFLSLASDEIPTLAGIKFSNHDYVDFSQCLEFQDERFDIMFGNDELLSCGLMLGAHGFVGSTYNLFPELYHKIFEAFEEDNLKRVQHLQRKSMEYVQTIDEYGGYNGAAKGVMKLLGIDCGPARLPLKTPSNGQLDKLEVALRKKGFFKYTQKR</sequence>
<dbReference type="PANTHER" id="PTHR12128">
    <property type="entry name" value="DIHYDRODIPICOLINATE SYNTHASE"/>
    <property type="match status" value="1"/>
</dbReference>
<dbReference type="SMART" id="SM01130">
    <property type="entry name" value="DHDPS"/>
    <property type="match status" value="1"/>
</dbReference>
<dbReference type="PIRSF" id="PIRSF001365">
    <property type="entry name" value="DHDPS"/>
    <property type="match status" value="1"/>
</dbReference>
<organism evidence="6 7">
    <name type="scientific">Fodinibius salsisoli</name>
    <dbReference type="NCBI Taxonomy" id="2820877"/>
    <lineage>
        <taxon>Bacteria</taxon>
        <taxon>Pseudomonadati</taxon>
        <taxon>Balneolota</taxon>
        <taxon>Balneolia</taxon>
        <taxon>Balneolales</taxon>
        <taxon>Balneolaceae</taxon>
        <taxon>Fodinibius</taxon>
    </lineage>
</organism>
<dbReference type="PRINTS" id="PR00146">
    <property type="entry name" value="DHPICSNTHASE"/>
</dbReference>
<keyword evidence="4" id="KW-0119">Carbohydrate metabolism</keyword>
<name>A0ABT3PSH7_9BACT</name>
<protein>
    <submittedName>
        <fullName evidence="6">Dihydrodipicolinate synthase family protein</fullName>
    </submittedName>
</protein>
<keyword evidence="3 5" id="KW-0456">Lyase</keyword>
<comment type="similarity">
    <text evidence="5">Belongs to the DapA family.</text>
</comment>